<proteinExistence type="predicted"/>
<name>A0AAD1KQ03_9ACTN</name>
<evidence type="ECO:0000313" key="2">
    <source>
        <dbReference type="Proteomes" id="UP000825072"/>
    </source>
</evidence>
<reference evidence="1" key="1">
    <citation type="submission" date="2021-06" db="EMBL/GenBank/DDBJ databases">
        <title>Genome sequence of Cutibacterium modestum strain KB17-24694.</title>
        <authorList>
            <person name="Dekio I."/>
            <person name="Asahina A."/>
            <person name="Nishida M."/>
        </authorList>
    </citation>
    <scope>NUCLEOTIDE SEQUENCE</scope>
    <source>
        <strain evidence="1">KB17-24694</strain>
    </source>
</reference>
<dbReference type="SUPFAM" id="SSF52283">
    <property type="entry name" value="Formate/glycerate dehydrogenase catalytic domain-like"/>
    <property type="match status" value="1"/>
</dbReference>
<dbReference type="Gene3D" id="3.40.50.720">
    <property type="entry name" value="NAD(P)-binding Rossmann-like Domain"/>
    <property type="match status" value="1"/>
</dbReference>
<protein>
    <submittedName>
        <fullName evidence="1">Uncharacterized protein</fullName>
    </submittedName>
</protein>
<dbReference type="EMBL" id="AP024747">
    <property type="protein sequence ID" value="BCY25004.1"/>
    <property type="molecule type" value="Genomic_DNA"/>
</dbReference>
<sequence length="62" mass="6880">MDVGALVGVPAFNAPYLNTRSAVEFAVAEVIDIARRLNDRNAQMHNGVWRKSEFGFHGIHGR</sequence>
<dbReference type="Proteomes" id="UP000825072">
    <property type="component" value="Chromosome 1"/>
</dbReference>
<gene>
    <name evidence="1" type="ORF">KB1_09940</name>
</gene>
<dbReference type="AlphaFoldDB" id="A0AAD1KQ03"/>
<organism evidence="1 2">
    <name type="scientific">Cutibacterium modestum</name>
    <dbReference type="NCBI Taxonomy" id="2559073"/>
    <lineage>
        <taxon>Bacteria</taxon>
        <taxon>Bacillati</taxon>
        <taxon>Actinomycetota</taxon>
        <taxon>Actinomycetes</taxon>
        <taxon>Propionibacteriales</taxon>
        <taxon>Propionibacteriaceae</taxon>
        <taxon>Cutibacterium</taxon>
    </lineage>
</organism>
<accession>A0AAD1KQ03</accession>
<evidence type="ECO:0000313" key="1">
    <source>
        <dbReference type="EMBL" id="BCY25004.1"/>
    </source>
</evidence>